<evidence type="ECO:0000313" key="4">
    <source>
        <dbReference type="EMBL" id="KAK7490859.1"/>
    </source>
</evidence>
<feature type="compositionally biased region" description="Basic and acidic residues" evidence="1">
    <location>
        <begin position="89"/>
        <end position="112"/>
    </location>
</feature>
<dbReference type="Gene3D" id="3.40.50.12780">
    <property type="entry name" value="N-terminal domain of ligase-like"/>
    <property type="match status" value="1"/>
</dbReference>
<organism evidence="4 5">
    <name type="scientific">Batillaria attramentaria</name>
    <dbReference type="NCBI Taxonomy" id="370345"/>
    <lineage>
        <taxon>Eukaryota</taxon>
        <taxon>Metazoa</taxon>
        <taxon>Spiralia</taxon>
        <taxon>Lophotrochozoa</taxon>
        <taxon>Mollusca</taxon>
        <taxon>Gastropoda</taxon>
        <taxon>Caenogastropoda</taxon>
        <taxon>Sorbeoconcha</taxon>
        <taxon>Cerithioidea</taxon>
        <taxon>Batillariidae</taxon>
        <taxon>Batillaria</taxon>
    </lineage>
</organism>
<dbReference type="InterPro" id="IPR042099">
    <property type="entry name" value="ANL_N_sf"/>
</dbReference>
<dbReference type="CDD" id="cd04433">
    <property type="entry name" value="AFD_class_I"/>
    <property type="match status" value="1"/>
</dbReference>
<dbReference type="PANTHER" id="PTHR42814:SF3">
    <property type="entry name" value="BETA-N-ACETYLHEXOSAMINIDASE"/>
    <property type="match status" value="1"/>
</dbReference>
<dbReference type="InterPro" id="IPR000873">
    <property type="entry name" value="AMP-dep_synth/lig_dom"/>
</dbReference>
<dbReference type="Pfam" id="PF00501">
    <property type="entry name" value="AMP-binding"/>
    <property type="match status" value="1"/>
</dbReference>
<evidence type="ECO:0000256" key="1">
    <source>
        <dbReference type="SAM" id="MobiDB-lite"/>
    </source>
</evidence>
<dbReference type="AlphaFoldDB" id="A0ABD0KUH1"/>
<evidence type="ECO:0000259" key="2">
    <source>
        <dbReference type="Pfam" id="PF00501"/>
    </source>
</evidence>
<dbReference type="InterPro" id="IPR020845">
    <property type="entry name" value="AMP-binding_CS"/>
</dbReference>
<feature type="domain" description="AMP-dependent synthetase/ligase" evidence="2">
    <location>
        <begin position="116"/>
        <end position="361"/>
    </location>
</feature>
<gene>
    <name evidence="4" type="ORF">BaRGS_00017915</name>
</gene>
<sequence>AASVNGICQLADGSDLMNILRKSGASAVLLDPDLAWGPWPALKKHVQLGDGNTVTSDKLPDLRRVYFIRRHYPLHEWDQSETCSGSGENAKEQTTVEKHGEGMEQKATKPPDTDGLSSEFDAIGFTTKEDCEDFLAGLKHLNGWYAEEADSEDIAVVFTSSGSTGFSKLVTFKHGPIIGGATIMTKEEEYGTWRMQFTMAQMGWLGGYTFQQLCSGYCRVTLDDRADPPEDRAVLVWDAIVSEKCHTASVQPPVVKQIVRLKDRSPYKVNMLALAGQVVTRDLVLQGQQLCHVVLVLYGTTELSVVTARIVTDFDKYQDFDVGGPLPGAQVKVCDENGEEVPRGTKGEIYAKMPNMFSGYYNSPEETASAMTEDGFLRTSDVGLMLEDGNFCVEGRSQDIIMKGIYNIYPAWLETRIQRCPGVQDVLVVGVPDPIVEKEICACFVASDPAVSEDDVRAFVEKDIIEKDELKTTRPRYYLKFQSFPTTFTGKALRRVVREEATRRIQE</sequence>
<dbReference type="InterPro" id="IPR025110">
    <property type="entry name" value="AMP-bd_C"/>
</dbReference>
<dbReference type="SUPFAM" id="SSF56801">
    <property type="entry name" value="Acetyl-CoA synthetase-like"/>
    <property type="match status" value="1"/>
</dbReference>
<dbReference type="EMBL" id="JACVVK020000122">
    <property type="protein sequence ID" value="KAK7490859.1"/>
    <property type="molecule type" value="Genomic_DNA"/>
</dbReference>
<feature type="region of interest" description="Disordered" evidence="1">
    <location>
        <begin position="79"/>
        <end position="115"/>
    </location>
</feature>
<dbReference type="PANTHER" id="PTHR42814">
    <property type="entry name" value="AMP-BINDING DOMAIN-CONTAINING PROTEIN"/>
    <property type="match status" value="1"/>
</dbReference>
<evidence type="ECO:0008006" key="6">
    <source>
        <dbReference type="Google" id="ProtNLM"/>
    </source>
</evidence>
<dbReference type="Pfam" id="PF13193">
    <property type="entry name" value="AMP-binding_C"/>
    <property type="match status" value="1"/>
</dbReference>
<protein>
    <recommendedName>
        <fullName evidence="6">Acyl-coa synthetase</fullName>
    </recommendedName>
</protein>
<feature type="domain" description="AMP-binding enzyme C-terminal" evidence="3">
    <location>
        <begin position="414"/>
        <end position="464"/>
    </location>
</feature>
<proteinExistence type="predicted"/>
<accession>A0ABD0KUH1</accession>
<keyword evidence="5" id="KW-1185">Reference proteome</keyword>
<dbReference type="Gene3D" id="3.30.300.30">
    <property type="match status" value="1"/>
</dbReference>
<evidence type="ECO:0000313" key="5">
    <source>
        <dbReference type="Proteomes" id="UP001519460"/>
    </source>
</evidence>
<name>A0ABD0KUH1_9CAEN</name>
<evidence type="ECO:0000259" key="3">
    <source>
        <dbReference type="Pfam" id="PF13193"/>
    </source>
</evidence>
<dbReference type="InterPro" id="IPR045851">
    <property type="entry name" value="AMP-bd_C_sf"/>
</dbReference>
<dbReference type="Proteomes" id="UP001519460">
    <property type="component" value="Unassembled WGS sequence"/>
</dbReference>
<dbReference type="PROSITE" id="PS00455">
    <property type="entry name" value="AMP_BINDING"/>
    <property type="match status" value="1"/>
</dbReference>
<reference evidence="4 5" key="1">
    <citation type="journal article" date="2023" name="Sci. Data">
        <title>Genome assembly of the Korean intertidal mud-creeper Batillaria attramentaria.</title>
        <authorList>
            <person name="Patra A.K."/>
            <person name="Ho P.T."/>
            <person name="Jun S."/>
            <person name="Lee S.J."/>
            <person name="Kim Y."/>
            <person name="Won Y.J."/>
        </authorList>
    </citation>
    <scope>NUCLEOTIDE SEQUENCE [LARGE SCALE GENOMIC DNA]</scope>
    <source>
        <strain evidence="4">Wonlab-2016</strain>
    </source>
</reference>
<comment type="caution">
    <text evidence="4">The sequence shown here is derived from an EMBL/GenBank/DDBJ whole genome shotgun (WGS) entry which is preliminary data.</text>
</comment>
<feature type="non-terminal residue" evidence="4">
    <location>
        <position position="1"/>
    </location>
</feature>